<proteinExistence type="inferred from homology"/>
<dbReference type="Pfam" id="PF00593">
    <property type="entry name" value="TonB_dep_Rec_b-barrel"/>
    <property type="match status" value="1"/>
</dbReference>
<evidence type="ECO:0000259" key="11">
    <source>
        <dbReference type="Pfam" id="PF00593"/>
    </source>
</evidence>
<protein>
    <submittedName>
        <fullName evidence="13">SusC/RagA family TonB-linked outer membrane protein</fullName>
    </submittedName>
</protein>
<dbReference type="InterPro" id="IPR008969">
    <property type="entry name" value="CarboxyPept-like_regulatory"/>
</dbReference>
<evidence type="ECO:0000259" key="12">
    <source>
        <dbReference type="Pfam" id="PF07715"/>
    </source>
</evidence>
<evidence type="ECO:0000256" key="3">
    <source>
        <dbReference type="ARBA" id="ARBA00022452"/>
    </source>
</evidence>
<keyword evidence="4 8" id="KW-0812">Transmembrane</keyword>
<dbReference type="InterPro" id="IPR023996">
    <property type="entry name" value="TonB-dep_OMP_SusC/RagA"/>
</dbReference>
<sequence>MNSCTVYRLFGVVAALLLSLGGFAQTPREISGKVIDARTQESIPGTNVVVKGTTKGVVTNSEGVFKTTVNPGDVLVFTFIGYKAHEEMVGNQTMLQISLSASASNIDEVVVIGYGTAKKSDLTGSVVRINADQFKTQPITQLTDMLTGTVAGFYANQSASAAGGSTLEIRGPNSLNASTDPLVVLDGVIFNGSIRDINPADIETIDILKDASSTAVYGARAASGVIIVTTKRGKTGKPIISLSTKVGVATPTNSFKPMGVGQYLDFRRDVLRQANPALPSYYFYNPDRLPEGVTLEQWRTASRNPQADNTNEWLGRLRLFPVEIDNYLAGRTVDWYDRVIKPGVRQSHDLNISGGAERVNYFWSIGYDNNEGLIRGDKFSTVRTRLNVDMQVTDWLQAGVSAQYADRDESVVPADTVNMYRMSPYGSEFETDGRVKWFPHDYSAVANPLINYYGQDRLRRFNTLFASIYAKIKLPLGFDYRVSFQPRYEFGKDYNFWSSQTIDGGATRSNGYGTRAESSLYERFIDNLLHWNRSFGQSTFDVTLLYSSEQNRTWYTQLTNQTFVPNQNLGYHALQFGSNPSLTNNDTQINGDAAMGRLNYTLKDRYLFTASIRRDGYSAFGQKNPRANFPALALGWVISDEKFFQFRPVNRLKLRLSWGVNGNRAIGAYAALAQLSPNLYYNGSAVQVGVVNSTLSNPNLVWEKTKSINIGFDAGLLNNRIDITADYYDIVTTDLLMNRQLPQLTGFSSVVTNLGKLGNRGIELTVNTVNVNQRNLLWKSNFVFSLNRNKIRNLFGDYEEVEVNGQKVRREVPDYINQWFPGQPLDRVWNYDVTGIWQTTEAAEAARYRMVPGDFKAVDVNNNGVYEALADKQFIGYTQPRYRFGLRNDFTFMRHFTASFFVRADLGHIGPFAEALHAGSETYDRRNTYAIPYWTPENGQNEYARPMVNFNAYGGGIMIYKPRSFVRVQDVSLAYNLPAELSKRLKLNNGRVFVSARNLFTFSKWPGWDPESGNAPMPRILMIGLDFSL</sequence>
<dbReference type="InterPro" id="IPR037066">
    <property type="entry name" value="Plug_dom_sf"/>
</dbReference>
<dbReference type="InterPro" id="IPR023997">
    <property type="entry name" value="TonB-dep_OMP_SusC/RagA_CS"/>
</dbReference>
<keyword evidence="3 8" id="KW-1134">Transmembrane beta strand</keyword>
<dbReference type="Gene3D" id="2.40.170.20">
    <property type="entry name" value="TonB-dependent receptor, beta-barrel domain"/>
    <property type="match status" value="1"/>
</dbReference>
<dbReference type="Gene3D" id="2.170.130.10">
    <property type="entry name" value="TonB-dependent receptor, plug domain"/>
    <property type="match status" value="1"/>
</dbReference>
<dbReference type="Proteomes" id="UP000187941">
    <property type="component" value="Chromosome"/>
</dbReference>
<keyword evidence="6 8" id="KW-0472">Membrane</keyword>
<comment type="similarity">
    <text evidence="8 9">Belongs to the TonB-dependent receptor family.</text>
</comment>
<comment type="subcellular location">
    <subcellularLocation>
        <location evidence="1 8">Cell outer membrane</location>
        <topology evidence="1 8">Multi-pass membrane protein</topology>
    </subcellularLocation>
</comment>
<keyword evidence="2 8" id="KW-0813">Transport</keyword>
<accession>A0A1P9X3R3</accession>
<feature type="signal peptide" evidence="10">
    <location>
        <begin position="1"/>
        <end position="24"/>
    </location>
</feature>
<keyword evidence="7 8" id="KW-0998">Cell outer membrane</keyword>
<dbReference type="InterPro" id="IPR012910">
    <property type="entry name" value="Plug_dom"/>
</dbReference>
<evidence type="ECO:0000256" key="10">
    <source>
        <dbReference type="SAM" id="SignalP"/>
    </source>
</evidence>
<evidence type="ECO:0000313" key="14">
    <source>
        <dbReference type="Proteomes" id="UP000187941"/>
    </source>
</evidence>
<dbReference type="Pfam" id="PF13715">
    <property type="entry name" value="CarbopepD_reg_2"/>
    <property type="match status" value="1"/>
</dbReference>
<dbReference type="KEGG" id="smon:AWR27_01960"/>
<evidence type="ECO:0000256" key="6">
    <source>
        <dbReference type="ARBA" id="ARBA00023136"/>
    </source>
</evidence>
<evidence type="ECO:0000256" key="1">
    <source>
        <dbReference type="ARBA" id="ARBA00004571"/>
    </source>
</evidence>
<evidence type="ECO:0000256" key="5">
    <source>
        <dbReference type="ARBA" id="ARBA00023077"/>
    </source>
</evidence>
<evidence type="ECO:0000256" key="4">
    <source>
        <dbReference type="ARBA" id="ARBA00022692"/>
    </source>
</evidence>
<keyword evidence="10" id="KW-0732">Signal</keyword>
<dbReference type="NCBIfam" id="TIGR04056">
    <property type="entry name" value="OMP_RagA_SusC"/>
    <property type="match status" value="1"/>
</dbReference>
<dbReference type="OrthoDB" id="9768177at2"/>
<evidence type="ECO:0000256" key="8">
    <source>
        <dbReference type="PROSITE-ProRule" id="PRU01360"/>
    </source>
</evidence>
<organism evidence="13 14">
    <name type="scientific">Spirosoma montaniterrae</name>
    <dbReference type="NCBI Taxonomy" id="1178516"/>
    <lineage>
        <taxon>Bacteria</taxon>
        <taxon>Pseudomonadati</taxon>
        <taxon>Bacteroidota</taxon>
        <taxon>Cytophagia</taxon>
        <taxon>Cytophagales</taxon>
        <taxon>Cytophagaceae</taxon>
        <taxon>Spirosoma</taxon>
    </lineage>
</organism>
<dbReference type="InterPro" id="IPR000531">
    <property type="entry name" value="Beta-barrel_TonB"/>
</dbReference>
<dbReference type="SUPFAM" id="SSF49464">
    <property type="entry name" value="Carboxypeptidase regulatory domain-like"/>
    <property type="match status" value="1"/>
</dbReference>
<dbReference type="Pfam" id="PF07715">
    <property type="entry name" value="Plug"/>
    <property type="match status" value="1"/>
</dbReference>
<keyword evidence="5 9" id="KW-0798">TonB box</keyword>
<evidence type="ECO:0000256" key="9">
    <source>
        <dbReference type="RuleBase" id="RU003357"/>
    </source>
</evidence>
<dbReference type="RefSeq" id="WP_077133742.1">
    <property type="nucleotide sequence ID" value="NZ_CP014263.1"/>
</dbReference>
<dbReference type="STRING" id="1178516.AWR27_01960"/>
<feature type="chain" id="PRO_5012659203" evidence="10">
    <location>
        <begin position="25"/>
        <end position="1029"/>
    </location>
</feature>
<evidence type="ECO:0000256" key="7">
    <source>
        <dbReference type="ARBA" id="ARBA00023237"/>
    </source>
</evidence>
<dbReference type="InterPro" id="IPR039426">
    <property type="entry name" value="TonB-dep_rcpt-like"/>
</dbReference>
<name>A0A1P9X3R3_9BACT</name>
<dbReference type="Gene3D" id="2.60.40.1120">
    <property type="entry name" value="Carboxypeptidase-like, regulatory domain"/>
    <property type="match status" value="1"/>
</dbReference>
<evidence type="ECO:0000313" key="13">
    <source>
        <dbReference type="EMBL" id="AQG82261.1"/>
    </source>
</evidence>
<dbReference type="GO" id="GO:0009279">
    <property type="term" value="C:cell outer membrane"/>
    <property type="evidence" value="ECO:0007669"/>
    <property type="project" value="UniProtKB-SubCell"/>
</dbReference>
<dbReference type="SUPFAM" id="SSF56935">
    <property type="entry name" value="Porins"/>
    <property type="match status" value="1"/>
</dbReference>
<gene>
    <name evidence="13" type="ORF">AWR27_01960</name>
</gene>
<evidence type="ECO:0000256" key="2">
    <source>
        <dbReference type="ARBA" id="ARBA00022448"/>
    </source>
</evidence>
<reference evidence="13 14" key="1">
    <citation type="submission" date="2016-01" db="EMBL/GenBank/DDBJ databases">
        <authorList>
            <person name="Oliw E.H."/>
        </authorList>
    </citation>
    <scope>NUCLEOTIDE SEQUENCE [LARGE SCALE GENOMIC DNA]</scope>
    <source>
        <strain evidence="13 14">DY10</strain>
    </source>
</reference>
<dbReference type="EMBL" id="CP014263">
    <property type="protein sequence ID" value="AQG82261.1"/>
    <property type="molecule type" value="Genomic_DNA"/>
</dbReference>
<feature type="domain" description="TonB-dependent receptor plug" evidence="12">
    <location>
        <begin position="119"/>
        <end position="225"/>
    </location>
</feature>
<dbReference type="AlphaFoldDB" id="A0A1P9X3R3"/>
<keyword evidence="14" id="KW-1185">Reference proteome</keyword>
<dbReference type="PROSITE" id="PS52016">
    <property type="entry name" value="TONB_DEPENDENT_REC_3"/>
    <property type="match status" value="1"/>
</dbReference>
<feature type="domain" description="TonB-dependent receptor-like beta-barrel" evidence="11">
    <location>
        <begin position="435"/>
        <end position="999"/>
    </location>
</feature>
<dbReference type="InterPro" id="IPR036942">
    <property type="entry name" value="Beta-barrel_TonB_sf"/>
</dbReference>
<dbReference type="NCBIfam" id="TIGR04057">
    <property type="entry name" value="SusC_RagA_signa"/>
    <property type="match status" value="1"/>
</dbReference>